<dbReference type="EMBL" id="UYSU01033350">
    <property type="protein sequence ID" value="VDL92053.1"/>
    <property type="molecule type" value="Genomic_DNA"/>
</dbReference>
<evidence type="ECO:0000313" key="4">
    <source>
        <dbReference type="WBParaSite" id="SSLN_0000584901-mRNA-1"/>
    </source>
</evidence>
<proteinExistence type="predicted"/>
<dbReference type="Proteomes" id="UP000275846">
    <property type="component" value="Unassembled WGS sequence"/>
</dbReference>
<sequence>MKFITHNFVYWSGVDSDISDLVRRCPRCQHAAKIPFRQPPLPWQTPDRPWSRVHVDFTGPIDGVSYLLLVDAYSKWPEMAPLNPATTPATITVLRRIFRQPGLPDILTSDNGSQFTSSAFEEFCRHHNQI</sequence>
<dbReference type="GO" id="GO:0015074">
    <property type="term" value="P:DNA integration"/>
    <property type="evidence" value="ECO:0007669"/>
    <property type="project" value="InterPro"/>
</dbReference>
<accession>A0A183SN70</accession>
<dbReference type="PANTHER" id="PTHR37984:SF5">
    <property type="entry name" value="PROTEIN NYNRIN-LIKE"/>
    <property type="match status" value="1"/>
</dbReference>
<keyword evidence="3" id="KW-1185">Reference proteome</keyword>
<gene>
    <name evidence="2" type="ORF">SSLN_LOCUS5668</name>
</gene>
<protein>
    <submittedName>
        <fullName evidence="4">Integrase catalytic domain-containing protein</fullName>
    </submittedName>
</protein>
<dbReference type="InterPro" id="IPR050951">
    <property type="entry name" value="Retrovirus_Pol_polyprotein"/>
</dbReference>
<dbReference type="Pfam" id="PF00665">
    <property type="entry name" value="rve"/>
    <property type="match status" value="1"/>
</dbReference>
<dbReference type="STRING" id="70667.A0A183SN70"/>
<dbReference type="SUPFAM" id="SSF53098">
    <property type="entry name" value="Ribonuclease H-like"/>
    <property type="match status" value="1"/>
</dbReference>
<reference evidence="2 3" key="2">
    <citation type="submission" date="2018-11" db="EMBL/GenBank/DDBJ databases">
        <authorList>
            <consortium name="Pathogen Informatics"/>
        </authorList>
    </citation>
    <scope>NUCLEOTIDE SEQUENCE [LARGE SCALE GENOMIC DNA]</scope>
    <source>
        <strain evidence="2 3">NST_G2</strain>
    </source>
</reference>
<dbReference type="GO" id="GO:0003676">
    <property type="term" value="F:nucleic acid binding"/>
    <property type="evidence" value="ECO:0007669"/>
    <property type="project" value="InterPro"/>
</dbReference>
<evidence type="ECO:0000313" key="2">
    <source>
        <dbReference type="EMBL" id="VDL92053.1"/>
    </source>
</evidence>
<dbReference type="WBParaSite" id="SSLN_0000584901-mRNA-1">
    <property type="protein sequence ID" value="SSLN_0000584901-mRNA-1"/>
    <property type="gene ID" value="SSLN_0000584901"/>
</dbReference>
<reference evidence="4" key="1">
    <citation type="submission" date="2016-06" db="UniProtKB">
        <authorList>
            <consortium name="WormBaseParasite"/>
        </authorList>
    </citation>
    <scope>IDENTIFICATION</scope>
</reference>
<dbReference type="InterPro" id="IPR036397">
    <property type="entry name" value="RNaseH_sf"/>
</dbReference>
<feature type="domain" description="Integrase catalytic" evidence="1">
    <location>
        <begin position="45"/>
        <end position="130"/>
    </location>
</feature>
<dbReference type="InterPro" id="IPR012337">
    <property type="entry name" value="RNaseH-like_sf"/>
</dbReference>
<dbReference type="InterPro" id="IPR001584">
    <property type="entry name" value="Integrase_cat-core"/>
</dbReference>
<name>A0A183SN70_SCHSO</name>
<dbReference type="PROSITE" id="PS50994">
    <property type="entry name" value="INTEGRASE"/>
    <property type="match status" value="1"/>
</dbReference>
<evidence type="ECO:0000313" key="3">
    <source>
        <dbReference type="Proteomes" id="UP000275846"/>
    </source>
</evidence>
<dbReference type="OrthoDB" id="7758825at2759"/>
<dbReference type="Gene3D" id="3.30.420.10">
    <property type="entry name" value="Ribonuclease H-like superfamily/Ribonuclease H"/>
    <property type="match status" value="1"/>
</dbReference>
<organism evidence="4">
    <name type="scientific">Schistocephalus solidus</name>
    <name type="common">Tapeworm</name>
    <dbReference type="NCBI Taxonomy" id="70667"/>
    <lineage>
        <taxon>Eukaryota</taxon>
        <taxon>Metazoa</taxon>
        <taxon>Spiralia</taxon>
        <taxon>Lophotrochozoa</taxon>
        <taxon>Platyhelminthes</taxon>
        <taxon>Cestoda</taxon>
        <taxon>Eucestoda</taxon>
        <taxon>Diphyllobothriidea</taxon>
        <taxon>Diphyllobothriidae</taxon>
        <taxon>Schistocephalus</taxon>
    </lineage>
</organism>
<dbReference type="PANTHER" id="PTHR37984">
    <property type="entry name" value="PROTEIN CBG26694"/>
    <property type="match status" value="1"/>
</dbReference>
<evidence type="ECO:0000259" key="1">
    <source>
        <dbReference type="PROSITE" id="PS50994"/>
    </source>
</evidence>
<dbReference type="AlphaFoldDB" id="A0A183SN70"/>